<dbReference type="PROSITE" id="PS01085">
    <property type="entry name" value="RIBUL_P_3_EPIMER_1"/>
    <property type="match status" value="1"/>
</dbReference>
<evidence type="ECO:0000256" key="10">
    <source>
        <dbReference type="HAMAP-Rule" id="MF_02227"/>
    </source>
</evidence>
<dbReference type="NCBIfam" id="TIGR01163">
    <property type="entry name" value="rpe"/>
    <property type="match status" value="1"/>
</dbReference>
<dbReference type="PANTHER" id="PTHR11749">
    <property type="entry name" value="RIBULOSE-5-PHOSPHATE-3-EPIMERASE"/>
    <property type="match status" value="1"/>
</dbReference>
<feature type="binding site" evidence="14">
    <location>
        <position position="174"/>
    </location>
    <ligand>
        <name>substrate</name>
    </ligand>
</feature>
<evidence type="ECO:0000313" key="16">
    <source>
        <dbReference type="Proteomes" id="UP000032809"/>
    </source>
</evidence>
<dbReference type="FunFam" id="3.20.20.70:FF:000004">
    <property type="entry name" value="Ribulose-phosphate 3-epimerase"/>
    <property type="match status" value="1"/>
</dbReference>
<dbReference type="AlphaFoldDB" id="A0A0C7NL86"/>
<keyword evidence="16" id="KW-1185">Reference proteome</keyword>
<evidence type="ECO:0000256" key="13">
    <source>
        <dbReference type="PIRSR" id="PIRSR001461-2"/>
    </source>
</evidence>
<evidence type="ECO:0000256" key="6">
    <source>
        <dbReference type="ARBA" id="ARBA00009541"/>
    </source>
</evidence>
<dbReference type="GO" id="GO:0006098">
    <property type="term" value="P:pentose-phosphate shunt"/>
    <property type="evidence" value="ECO:0007669"/>
    <property type="project" value="UniProtKB-UniRule"/>
</dbReference>
<evidence type="ECO:0000256" key="5">
    <source>
        <dbReference type="ARBA" id="ARBA00001954"/>
    </source>
</evidence>
<comment type="cofactor">
    <cofactor evidence="10 13">
        <name>a divalent metal cation</name>
        <dbReference type="ChEBI" id="CHEBI:60240"/>
    </cofactor>
    <text evidence="10 13">Binds 1 divalent metal cation per subunit.</text>
</comment>
<dbReference type="InterPro" id="IPR011060">
    <property type="entry name" value="RibuloseP-bd_barrel"/>
</dbReference>
<dbReference type="EC" id="5.1.3.1" evidence="7 10"/>
<dbReference type="PATRIC" id="fig|1006576.9.peg.1364"/>
<dbReference type="HOGENOM" id="CLU_054856_2_1_0"/>
<keyword evidence="13" id="KW-0464">Manganese</keyword>
<comment type="cofactor">
    <cofactor evidence="4">
        <name>Zn(2+)</name>
        <dbReference type="ChEBI" id="CHEBI:29105"/>
    </cofactor>
</comment>
<evidence type="ECO:0000256" key="2">
    <source>
        <dbReference type="ARBA" id="ARBA00001936"/>
    </source>
</evidence>
<evidence type="ECO:0000256" key="1">
    <source>
        <dbReference type="ARBA" id="ARBA00001782"/>
    </source>
</evidence>
<sequence>MPKIYPSILAANFITLGTEIDKVLKNADGIHLDIMDGVFVPNISFGFPIIESIRKYTDAYLDAHLMIVEPDRYLEKFAMYVNSITVHYETVIHLHRTVTWIKKLGCDAGVSLNPHTPIFMLEEILPFLDKVLIMSVNPGFTGQQFIESTFEKVKKLRQLANKINPKLDIMVDGGVNKDNIGKLALAGATTFIIGASIFHKEDPYVEIKELKEAAKSID</sequence>
<evidence type="ECO:0000256" key="9">
    <source>
        <dbReference type="ARBA" id="ARBA00023235"/>
    </source>
</evidence>
<comment type="function">
    <text evidence="10">Catalyzes the reversible epimerization of D-ribulose 5-phosphate to D-xylulose 5-phosphate.</text>
</comment>
<name>A0A0C7NL86_DEFTU</name>
<dbReference type="SUPFAM" id="SSF51366">
    <property type="entry name" value="Ribulose-phoshate binding barrel"/>
    <property type="match status" value="1"/>
</dbReference>
<reference evidence="16" key="1">
    <citation type="submission" date="2014-11" db="EMBL/GenBank/DDBJ databases">
        <authorList>
            <person name="Wibberg D."/>
        </authorList>
    </citation>
    <scope>NUCLEOTIDE SEQUENCE [LARGE SCALE GENOMIC DNA]</scope>
    <source>
        <strain evidence="16">L3</strain>
    </source>
</reference>
<evidence type="ECO:0000256" key="11">
    <source>
        <dbReference type="PIRNR" id="PIRNR001461"/>
    </source>
</evidence>
<feature type="binding site" evidence="10 14">
    <location>
        <position position="7"/>
    </location>
    <ligand>
        <name>substrate</name>
    </ligand>
</feature>
<feature type="binding site" evidence="10 13">
    <location>
        <position position="64"/>
    </location>
    <ligand>
        <name>a divalent metal cation</name>
        <dbReference type="ChEBI" id="CHEBI:60240"/>
    </ligand>
</feature>
<dbReference type="Pfam" id="PF00834">
    <property type="entry name" value="Ribul_P_3_epim"/>
    <property type="match status" value="1"/>
</dbReference>
<feature type="binding site" evidence="10">
    <location>
        <begin position="172"/>
        <end position="174"/>
    </location>
    <ligand>
        <name>substrate</name>
    </ligand>
</feature>
<comment type="cofactor">
    <cofactor evidence="5">
        <name>Fe(2+)</name>
        <dbReference type="ChEBI" id="CHEBI:29033"/>
    </cofactor>
</comment>
<comment type="cofactor">
    <cofactor evidence="3">
        <name>Co(2+)</name>
        <dbReference type="ChEBI" id="CHEBI:48828"/>
    </cofactor>
</comment>
<dbReference type="PIRSF" id="PIRSF001461">
    <property type="entry name" value="RPE"/>
    <property type="match status" value="1"/>
</dbReference>
<keyword evidence="13" id="KW-0862">Zinc</keyword>
<proteinExistence type="inferred from homology"/>
<organism evidence="15 16">
    <name type="scientific">Defluviitoga tunisiensis</name>
    <dbReference type="NCBI Taxonomy" id="1006576"/>
    <lineage>
        <taxon>Bacteria</taxon>
        <taxon>Thermotogati</taxon>
        <taxon>Thermotogota</taxon>
        <taxon>Thermotogae</taxon>
        <taxon>Petrotogales</taxon>
        <taxon>Petrotogaceae</taxon>
        <taxon>Defluviitoga</taxon>
    </lineage>
</organism>
<feature type="binding site" evidence="10 13">
    <location>
        <position position="172"/>
    </location>
    <ligand>
        <name>a divalent metal cation</name>
        <dbReference type="ChEBI" id="CHEBI:60240"/>
    </ligand>
</feature>
<gene>
    <name evidence="10 15" type="primary">rpe</name>
    <name evidence="15" type="ORF">DTL3_1367</name>
</gene>
<dbReference type="EMBL" id="LN824141">
    <property type="protein sequence ID" value="CEP78661.1"/>
    <property type="molecule type" value="Genomic_DNA"/>
</dbReference>
<protein>
    <recommendedName>
        <fullName evidence="7 10">Ribulose-phosphate 3-epimerase</fullName>
        <ecNumber evidence="7 10">5.1.3.1</ecNumber>
    </recommendedName>
</protein>
<comment type="pathway">
    <text evidence="10">Carbohydrate degradation.</text>
</comment>
<dbReference type="GO" id="GO:0046872">
    <property type="term" value="F:metal ion binding"/>
    <property type="evidence" value="ECO:0007669"/>
    <property type="project" value="UniProtKB-UniRule"/>
</dbReference>
<dbReference type="PROSITE" id="PS01086">
    <property type="entry name" value="RIBUL_P_3_EPIMER_2"/>
    <property type="match status" value="1"/>
</dbReference>
<evidence type="ECO:0000256" key="3">
    <source>
        <dbReference type="ARBA" id="ARBA00001941"/>
    </source>
</evidence>
<dbReference type="KEGG" id="dtn:DTL3_1367"/>
<dbReference type="InterPro" id="IPR026019">
    <property type="entry name" value="Ribul_P_3_epim"/>
</dbReference>
<accession>A0A0C7NL86</accession>
<keyword evidence="13" id="KW-0170">Cobalt</keyword>
<dbReference type="GO" id="GO:0004750">
    <property type="term" value="F:D-ribulose-phosphate 3-epimerase activity"/>
    <property type="evidence" value="ECO:0007669"/>
    <property type="project" value="UniProtKB-UniRule"/>
</dbReference>
<comment type="catalytic activity">
    <reaction evidence="1 10 11">
        <text>D-ribulose 5-phosphate = D-xylulose 5-phosphate</text>
        <dbReference type="Rhea" id="RHEA:13677"/>
        <dbReference type="ChEBI" id="CHEBI:57737"/>
        <dbReference type="ChEBI" id="CHEBI:58121"/>
        <dbReference type="EC" id="5.1.3.1"/>
    </reaction>
</comment>
<feature type="binding site" evidence="10 14">
    <location>
        <position position="64"/>
    </location>
    <ligand>
        <name>substrate</name>
    </ligand>
</feature>
<dbReference type="NCBIfam" id="NF004076">
    <property type="entry name" value="PRK05581.1-4"/>
    <property type="match status" value="1"/>
</dbReference>
<evidence type="ECO:0000313" key="15">
    <source>
        <dbReference type="EMBL" id="CEP78661.1"/>
    </source>
</evidence>
<evidence type="ECO:0000256" key="7">
    <source>
        <dbReference type="ARBA" id="ARBA00013188"/>
    </source>
</evidence>
<dbReference type="OrthoDB" id="1645589at2"/>
<evidence type="ECO:0000256" key="4">
    <source>
        <dbReference type="ARBA" id="ARBA00001947"/>
    </source>
</evidence>
<dbReference type="GO" id="GO:0005737">
    <property type="term" value="C:cytoplasm"/>
    <property type="evidence" value="ECO:0007669"/>
    <property type="project" value="UniProtKB-ARBA"/>
</dbReference>
<keyword evidence="8 10" id="KW-0479">Metal-binding</keyword>
<dbReference type="InterPro" id="IPR013785">
    <property type="entry name" value="Aldolase_TIM"/>
</dbReference>
<dbReference type="InterPro" id="IPR000056">
    <property type="entry name" value="Ribul_P_3_epim-like"/>
</dbReference>
<feature type="binding site" evidence="10 13">
    <location>
        <position position="33"/>
    </location>
    <ligand>
        <name>a divalent metal cation</name>
        <dbReference type="ChEBI" id="CHEBI:60240"/>
    </ligand>
</feature>
<feature type="binding site" evidence="10 14">
    <location>
        <begin position="139"/>
        <end position="142"/>
    </location>
    <ligand>
        <name>substrate</name>
    </ligand>
</feature>
<keyword evidence="10 11" id="KW-0119">Carbohydrate metabolism</keyword>
<dbReference type="GO" id="GO:0019323">
    <property type="term" value="P:pentose catabolic process"/>
    <property type="evidence" value="ECO:0007669"/>
    <property type="project" value="UniProtKB-UniRule"/>
</dbReference>
<evidence type="ECO:0000256" key="12">
    <source>
        <dbReference type="PIRSR" id="PIRSR001461-1"/>
    </source>
</evidence>
<evidence type="ECO:0000256" key="14">
    <source>
        <dbReference type="PIRSR" id="PIRSR001461-3"/>
    </source>
</evidence>
<dbReference type="Gene3D" id="3.20.20.70">
    <property type="entry name" value="Aldolase class I"/>
    <property type="match status" value="1"/>
</dbReference>
<comment type="similarity">
    <text evidence="6 10 11">Belongs to the ribulose-phosphate 3-epimerase family.</text>
</comment>
<feature type="binding site" evidence="10 13">
    <location>
        <position position="31"/>
    </location>
    <ligand>
        <name>a divalent metal cation</name>
        <dbReference type="ChEBI" id="CHEBI:60240"/>
    </ligand>
</feature>
<dbReference type="STRING" id="1006576.DTL3_1367"/>
<dbReference type="HAMAP" id="MF_02227">
    <property type="entry name" value="RPE"/>
    <property type="match status" value="1"/>
</dbReference>
<feature type="active site" description="Proton acceptor" evidence="10 12">
    <location>
        <position position="33"/>
    </location>
</feature>
<dbReference type="CDD" id="cd00429">
    <property type="entry name" value="RPE"/>
    <property type="match status" value="1"/>
</dbReference>
<comment type="cofactor">
    <cofactor evidence="2">
        <name>Mn(2+)</name>
        <dbReference type="ChEBI" id="CHEBI:29035"/>
    </cofactor>
</comment>
<dbReference type="Proteomes" id="UP000032809">
    <property type="component" value="Chromosome I"/>
</dbReference>
<evidence type="ECO:0000256" key="8">
    <source>
        <dbReference type="ARBA" id="ARBA00022723"/>
    </source>
</evidence>
<comment type="caution">
    <text evidence="10">Lacks conserved residue(s) required for the propagation of feature annotation.</text>
</comment>
<feature type="active site" description="Proton donor" evidence="10 12">
    <location>
        <position position="172"/>
    </location>
</feature>
<keyword evidence="9 10" id="KW-0413">Isomerase</keyword>